<dbReference type="AlphaFoldDB" id="A0A268NV39"/>
<dbReference type="GO" id="GO:0016020">
    <property type="term" value="C:membrane"/>
    <property type="evidence" value="ECO:0007669"/>
    <property type="project" value="UniProtKB-SubCell"/>
</dbReference>
<feature type="transmembrane region" description="Helical" evidence="5">
    <location>
        <begin position="184"/>
        <end position="201"/>
    </location>
</feature>
<evidence type="ECO:0000256" key="4">
    <source>
        <dbReference type="ARBA" id="ARBA00023136"/>
    </source>
</evidence>
<comment type="subcellular location">
    <subcellularLocation>
        <location evidence="1">Membrane</location>
        <topology evidence="1">Multi-pass membrane protein</topology>
    </subcellularLocation>
</comment>
<feature type="transmembrane region" description="Helical" evidence="5">
    <location>
        <begin position="68"/>
        <end position="92"/>
    </location>
</feature>
<name>A0A268NV39_SHOCL</name>
<dbReference type="EMBL" id="NPCC01000044">
    <property type="protein sequence ID" value="PAE86940.1"/>
    <property type="molecule type" value="Genomic_DNA"/>
</dbReference>
<organism evidence="7 8">
    <name type="scientific">Shouchella clausii</name>
    <name type="common">Alkalihalobacillus clausii</name>
    <dbReference type="NCBI Taxonomy" id="79880"/>
    <lineage>
        <taxon>Bacteria</taxon>
        <taxon>Bacillati</taxon>
        <taxon>Bacillota</taxon>
        <taxon>Bacilli</taxon>
        <taxon>Bacillales</taxon>
        <taxon>Bacillaceae</taxon>
        <taxon>Shouchella</taxon>
    </lineage>
</organism>
<gene>
    <name evidence="7" type="ORF">CHH72_20835</name>
</gene>
<feature type="transmembrane region" description="Helical" evidence="5">
    <location>
        <begin position="37"/>
        <end position="56"/>
    </location>
</feature>
<keyword evidence="2 5" id="KW-0812">Transmembrane</keyword>
<keyword evidence="4 5" id="KW-0472">Membrane</keyword>
<evidence type="ECO:0000256" key="1">
    <source>
        <dbReference type="ARBA" id="ARBA00004141"/>
    </source>
</evidence>
<evidence type="ECO:0000256" key="2">
    <source>
        <dbReference type="ARBA" id="ARBA00022692"/>
    </source>
</evidence>
<feature type="domain" description="Yip1" evidence="6">
    <location>
        <begin position="16"/>
        <end position="201"/>
    </location>
</feature>
<feature type="transmembrane region" description="Helical" evidence="5">
    <location>
        <begin position="148"/>
        <end position="172"/>
    </location>
</feature>
<sequence length="209" mass="23358">MISEGDVLKARNLWFSVWLHPRRQMQDVLQYGLHKKAALLISLLFGLLTTLSYSHIQAFILLGELSAASILVILVIGSLMGPLLYYVFGLLLGKVGSWYGGNGNVEATRKALVYGFFMPGILLGLVSILLFGIAYVQAYFLHSNVVYIIYQIGVFVHNVASIWLIGIFLVAFAEAQKIKLWRSMLILIAFLGCMAILFIVIDQITRLFI</sequence>
<dbReference type="Pfam" id="PF04893">
    <property type="entry name" value="Yip1"/>
    <property type="match status" value="1"/>
</dbReference>
<dbReference type="InterPro" id="IPR006977">
    <property type="entry name" value="Yip1_dom"/>
</dbReference>
<protein>
    <recommendedName>
        <fullName evidence="6">Yip1 domain-containing protein</fullName>
    </recommendedName>
</protein>
<evidence type="ECO:0000256" key="5">
    <source>
        <dbReference type="SAM" id="Phobius"/>
    </source>
</evidence>
<comment type="caution">
    <text evidence="7">The sequence shown here is derived from an EMBL/GenBank/DDBJ whole genome shotgun (WGS) entry which is preliminary data.</text>
</comment>
<feature type="transmembrane region" description="Helical" evidence="5">
    <location>
        <begin position="112"/>
        <end position="136"/>
    </location>
</feature>
<evidence type="ECO:0000256" key="3">
    <source>
        <dbReference type="ARBA" id="ARBA00022989"/>
    </source>
</evidence>
<dbReference type="Proteomes" id="UP000216207">
    <property type="component" value="Unassembled WGS sequence"/>
</dbReference>
<evidence type="ECO:0000313" key="8">
    <source>
        <dbReference type="Proteomes" id="UP000216207"/>
    </source>
</evidence>
<reference evidence="7 8" key="1">
    <citation type="submission" date="2017-07" db="EMBL/GenBank/DDBJ databases">
        <title>Isolation and whole genome analysis of endospore-forming bacteria from heroin.</title>
        <authorList>
            <person name="Kalinowski J."/>
            <person name="Ahrens B."/>
            <person name="Al-Dilaimi A."/>
            <person name="Winkler A."/>
            <person name="Wibberg D."/>
            <person name="Schleenbecker U."/>
            <person name="Ruckert C."/>
            <person name="Wolfel R."/>
            <person name="Grass G."/>
        </authorList>
    </citation>
    <scope>NUCLEOTIDE SEQUENCE [LARGE SCALE GENOMIC DNA]</scope>
    <source>
        <strain evidence="7 8">7539</strain>
    </source>
</reference>
<proteinExistence type="predicted"/>
<evidence type="ECO:0000259" key="6">
    <source>
        <dbReference type="Pfam" id="PF04893"/>
    </source>
</evidence>
<accession>A0A268NV39</accession>
<keyword evidence="3 5" id="KW-1133">Transmembrane helix</keyword>
<evidence type="ECO:0000313" key="7">
    <source>
        <dbReference type="EMBL" id="PAE86940.1"/>
    </source>
</evidence>